<organism evidence="2 3">
    <name type="scientific">Rhizoclosmatium globosum</name>
    <dbReference type="NCBI Taxonomy" id="329046"/>
    <lineage>
        <taxon>Eukaryota</taxon>
        <taxon>Fungi</taxon>
        <taxon>Fungi incertae sedis</taxon>
        <taxon>Chytridiomycota</taxon>
        <taxon>Chytridiomycota incertae sedis</taxon>
        <taxon>Chytridiomycetes</taxon>
        <taxon>Chytridiales</taxon>
        <taxon>Chytriomycetaceae</taxon>
        <taxon>Rhizoclosmatium</taxon>
    </lineage>
</organism>
<dbReference type="Proteomes" id="UP000193642">
    <property type="component" value="Unassembled WGS sequence"/>
</dbReference>
<sequence>MNSKVGAIHTQSLTADAVEINTNTGSIHVDQVTATQDVTLNSNVGAVEINNVSANSLVVNSRTGSITFSKAQISNQVSLTNSTGSIKGWFQGYSSLNTVNGTGSAKMTLIPGSTTSKTSIKTELGSIDAIVKGFHGRFSANTDLGKVYVSGGENGEFGQDKSSLSGVVGEDVGALMDFKTGTGKVQISFLPELNPKEQ</sequence>
<feature type="domain" description="DUF4097" evidence="1">
    <location>
        <begin position="2"/>
        <end position="94"/>
    </location>
</feature>
<name>A0A1Y2BEH2_9FUNG</name>
<dbReference type="InterPro" id="IPR025164">
    <property type="entry name" value="Toastrack_DUF4097"/>
</dbReference>
<evidence type="ECO:0000313" key="2">
    <source>
        <dbReference type="EMBL" id="ORY33239.1"/>
    </source>
</evidence>
<proteinExistence type="predicted"/>
<keyword evidence="3" id="KW-1185">Reference proteome</keyword>
<accession>A0A1Y2BEH2</accession>
<dbReference type="EMBL" id="MCGO01000068">
    <property type="protein sequence ID" value="ORY33239.1"/>
    <property type="molecule type" value="Genomic_DNA"/>
</dbReference>
<evidence type="ECO:0000259" key="1">
    <source>
        <dbReference type="Pfam" id="PF13349"/>
    </source>
</evidence>
<protein>
    <recommendedName>
        <fullName evidence="1">DUF4097 domain-containing protein</fullName>
    </recommendedName>
</protein>
<reference evidence="2 3" key="1">
    <citation type="submission" date="2016-07" db="EMBL/GenBank/DDBJ databases">
        <title>Pervasive Adenine N6-methylation of Active Genes in Fungi.</title>
        <authorList>
            <consortium name="DOE Joint Genome Institute"/>
            <person name="Mondo S.J."/>
            <person name="Dannebaum R.O."/>
            <person name="Kuo R.C."/>
            <person name="Labutti K."/>
            <person name="Haridas S."/>
            <person name="Kuo A."/>
            <person name="Salamov A."/>
            <person name="Ahrendt S.R."/>
            <person name="Lipzen A."/>
            <person name="Sullivan W."/>
            <person name="Andreopoulos W.B."/>
            <person name="Clum A."/>
            <person name="Lindquist E."/>
            <person name="Daum C."/>
            <person name="Ramamoorthy G.K."/>
            <person name="Gryganskyi A."/>
            <person name="Culley D."/>
            <person name="Magnuson J.K."/>
            <person name="James T.Y."/>
            <person name="O'Malley M.A."/>
            <person name="Stajich J.E."/>
            <person name="Spatafora J.W."/>
            <person name="Visel A."/>
            <person name="Grigoriev I.V."/>
        </authorList>
    </citation>
    <scope>NUCLEOTIDE SEQUENCE [LARGE SCALE GENOMIC DNA]</scope>
    <source>
        <strain evidence="2 3">JEL800</strain>
    </source>
</reference>
<gene>
    <name evidence="2" type="ORF">BCR33DRAFT_791466</name>
</gene>
<dbReference type="Pfam" id="PF13349">
    <property type="entry name" value="DUF4097"/>
    <property type="match status" value="1"/>
</dbReference>
<comment type="caution">
    <text evidence="2">The sequence shown here is derived from an EMBL/GenBank/DDBJ whole genome shotgun (WGS) entry which is preliminary data.</text>
</comment>
<dbReference type="OrthoDB" id="2138442at2759"/>
<dbReference type="AlphaFoldDB" id="A0A1Y2BEH2"/>
<evidence type="ECO:0000313" key="3">
    <source>
        <dbReference type="Proteomes" id="UP000193642"/>
    </source>
</evidence>